<dbReference type="PANTHER" id="PTHR13068:SF133">
    <property type="entry name" value="MITOCHONDRIAL TRANSCRIPTION TERMINATION FACTOR FAMILY PROTEIN"/>
    <property type="match status" value="1"/>
</dbReference>
<sequence length="766" mass="86506">MRLKFICERLGLIPKWWQADSTTQLHFLRNTTPFIIRLFSASNQHSFTVSYLVKSCGLSPETAISASEKIHFENPKNPDSVLALLRDSGCTNTHIAKIVTKLPSLLLVNPEKTLLPKLEFFRSMGLSSADLASILSSEPSILNKSLEKVLIPKHNFLKSVHVNNEGAMKILKRSSWSSSGKTIAANIAVLREIGVPISHISFLVVRYHTICQKSDKFSENVKKVVEMGFNPLKFTFVNALQAFCQMTESTRQQKMEMYRRWGWSEDEIVSAFRSRPQCMQLSEKKVTKVLDFLVNKMGWQPAVVARAPVAICLNFEKRVVPRCSVVKVLLLKGLVKKDLRLDHFLSLTEGNFLDKYVIKYEDDIPQLLDLYQGKLPLQMCIKFICKRIGLIPKMWQAASTAQLHFLRNTTPYIFRSFSASNQHSFTVSYLVNSCGLSPETAISASGKIRFENPKNPDSVLALLRNSGCTNTHITKIVTKLPSLLLVNPEKTLLPKLEFFRSMDLSGADLASILSSRPSILRKSLKNVLIPKYNFLKSLNISNEDAVKVLKRSSWSSSGNLERTIAANIAVLREIGVPISHISFLVARYHSIGQRSDKFSENVKTVVEMGFNPLKFTFLNALQSFCQMTESTRQQKMEMYRGWGWSEDEILLAFRTCPQCMQLSENKVTKVLDFLVNKMGWQPAVVARAPIALCLNFEKRVVPRCSVVKVLLLKGLVKKDLKLGHFLSVTEGDFVDKYVIKNLDDIPQLLDLYQGKGPVELVEVCVS</sequence>
<dbReference type="SMART" id="SM00733">
    <property type="entry name" value="Mterf"/>
    <property type="match status" value="11"/>
</dbReference>
<reference evidence="4 5" key="1">
    <citation type="journal article" date="2023" name="Hortic Res">
        <title>The complete reference genome for grapevine (Vitis vinifera L.) genetics and breeding.</title>
        <authorList>
            <person name="Shi X."/>
            <person name="Cao S."/>
            <person name="Wang X."/>
            <person name="Huang S."/>
            <person name="Wang Y."/>
            <person name="Liu Z."/>
            <person name="Liu W."/>
            <person name="Leng X."/>
            <person name="Peng Y."/>
            <person name="Wang N."/>
            <person name="Wang Y."/>
            <person name="Ma Z."/>
            <person name="Xu X."/>
            <person name="Zhang F."/>
            <person name="Xue H."/>
            <person name="Zhong H."/>
            <person name="Wang Y."/>
            <person name="Zhang K."/>
            <person name="Velt A."/>
            <person name="Avia K."/>
            <person name="Holtgrawe D."/>
            <person name="Grimplet J."/>
            <person name="Matus J.T."/>
            <person name="Ware D."/>
            <person name="Wu X."/>
            <person name="Wang H."/>
            <person name="Liu C."/>
            <person name="Fang Y."/>
            <person name="Rustenholz C."/>
            <person name="Cheng Z."/>
            <person name="Xiao H."/>
            <person name="Zhou Y."/>
        </authorList>
    </citation>
    <scope>NUCLEOTIDE SEQUENCE [LARGE SCALE GENOMIC DNA]</scope>
    <source>
        <strain evidence="5">cv. Pinot noir / PN40024</strain>
        <tissue evidence="4">Leaf</tissue>
    </source>
</reference>
<dbReference type="Proteomes" id="UP001227230">
    <property type="component" value="Chromosome 7"/>
</dbReference>
<evidence type="ECO:0000256" key="2">
    <source>
        <dbReference type="ARBA" id="ARBA00022472"/>
    </source>
</evidence>
<evidence type="ECO:0000256" key="3">
    <source>
        <dbReference type="ARBA" id="ARBA00022946"/>
    </source>
</evidence>
<accession>A0ABY9C8H8</accession>
<name>A0ABY9C8H8_VITVI</name>
<keyword evidence="2" id="KW-0806">Transcription termination</keyword>
<comment type="similarity">
    <text evidence="1">Belongs to the mTERF family.</text>
</comment>
<gene>
    <name evidence="4" type="ORF">VitviT2T_009843</name>
</gene>
<dbReference type="Gene3D" id="1.25.70.10">
    <property type="entry name" value="Transcription termination factor 3, mitochondrial"/>
    <property type="match status" value="2"/>
</dbReference>
<dbReference type="InterPro" id="IPR038538">
    <property type="entry name" value="MTERF_sf"/>
</dbReference>
<dbReference type="EMBL" id="CP126654">
    <property type="protein sequence ID" value="WJZ90716.1"/>
    <property type="molecule type" value="Genomic_DNA"/>
</dbReference>
<dbReference type="InterPro" id="IPR003690">
    <property type="entry name" value="MTERF"/>
</dbReference>
<evidence type="ECO:0000313" key="5">
    <source>
        <dbReference type="Proteomes" id="UP001227230"/>
    </source>
</evidence>
<protein>
    <submittedName>
        <fullName evidence="4">Uncharacterized protein</fullName>
    </submittedName>
</protein>
<evidence type="ECO:0000256" key="1">
    <source>
        <dbReference type="ARBA" id="ARBA00007692"/>
    </source>
</evidence>
<organism evidence="4 5">
    <name type="scientific">Vitis vinifera</name>
    <name type="common">Grape</name>
    <dbReference type="NCBI Taxonomy" id="29760"/>
    <lineage>
        <taxon>Eukaryota</taxon>
        <taxon>Viridiplantae</taxon>
        <taxon>Streptophyta</taxon>
        <taxon>Embryophyta</taxon>
        <taxon>Tracheophyta</taxon>
        <taxon>Spermatophyta</taxon>
        <taxon>Magnoliopsida</taxon>
        <taxon>eudicotyledons</taxon>
        <taxon>Gunneridae</taxon>
        <taxon>Pentapetalae</taxon>
        <taxon>rosids</taxon>
        <taxon>Vitales</taxon>
        <taxon>Vitaceae</taxon>
        <taxon>Viteae</taxon>
        <taxon>Vitis</taxon>
    </lineage>
</organism>
<dbReference type="PANTHER" id="PTHR13068">
    <property type="entry name" value="CGI-12 PROTEIN-RELATED"/>
    <property type="match status" value="1"/>
</dbReference>
<proteinExistence type="inferred from homology"/>
<dbReference type="Pfam" id="PF02536">
    <property type="entry name" value="mTERF"/>
    <property type="match status" value="4"/>
</dbReference>
<keyword evidence="2" id="KW-0805">Transcription regulation</keyword>
<evidence type="ECO:0000313" key="4">
    <source>
        <dbReference type="EMBL" id="WJZ90716.1"/>
    </source>
</evidence>
<keyword evidence="2" id="KW-0804">Transcription</keyword>
<keyword evidence="5" id="KW-1185">Reference proteome</keyword>
<keyword evidence="3" id="KW-0809">Transit peptide</keyword>